<keyword evidence="1 5" id="KW-0820">tRNA-binding</keyword>
<accession>A0A943I5Y0</accession>
<dbReference type="PANTHER" id="PTHR15239">
    <property type="entry name" value="NUCLEAR EXPORT MEDIATOR FACTOR NEMF"/>
    <property type="match status" value="1"/>
</dbReference>
<comment type="similarity">
    <text evidence="5">Belongs to the NEMF family.</text>
</comment>
<proteinExistence type="inferred from homology"/>
<evidence type="ECO:0000256" key="1">
    <source>
        <dbReference type="ARBA" id="ARBA00022555"/>
    </source>
</evidence>
<dbReference type="GO" id="GO:0000049">
    <property type="term" value="F:tRNA binding"/>
    <property type="evidence" value="ECO:0007669"/>
    <property type="project" value="UniProtKB-UniRule"/>
</dbReference>
<dbReference type="HAMAP" id="MF_00844_B">
    <property type="entry name" value="RqcH_B"/>
    <property type="match status" value="1"/>
</dbReference>
<dbReference type="Pfam" id="PF05833">
    <property type="entry name" value="NFACT_N"/>
    <property type="match status" value="1"/>
</dbReference>
<evidence type="ECO:0000256" key="5">
    <source>
        <dbReference type="HAMAP-Rule" id="MF_00844"/>
    </source>
</evidence>
<dbReference type="InterPro" id="IPR008532">
    <property type="entry name" value="NFACT_RNA-bd"/>
</dbReference>
<comment type="caution">
    <text evidence="7">The sequence shown here is derived from an EMBL/GenBank/DDBJ whole genome shotgun (WGS) entry which is preliminary data.</text>
</comment>
<dbReference type="InterPro" id="IPR043682">
    <property type="entry name" value="RqcH_bacterial"/>
</dbReference>
<dbReference type="GO" id="GO:0072344">
    <property type="term" value="P:rescue of stalled ribosome"/>
    <property type="evidence" value="ECO:0007669"/>
    <property type="project" value="UniProtKB-UniRule"/>
</dbReference>
<evidence type="ECO:0000313" key="8">
    <source>
        <dbReference type="Proteomes" id="UP000754226"/>
    </source>
</evidence>
<keyword evidence="4 5" id="KW-0648">Protein biosynthesis</keyword>
<evidence type="ECO:0000259" key="6">
    <source>
        <dbReference type="Pfam" id="PF05670"/>
    </source>
</evidence>
<dbReference type="GO" id="GO:0043023">
    <property type="term" value="F:ribosomal large subunit binding"/>
    <property type="evidence" value="ECO:0007669"/>
    <property type="project" value="UniProtKB-UniRule"/>
</dbReference>
<dbReference type="InterPro" id="IPR051608">
    <property type="entry name" value="RQC_Subunit_NEMF"/>
</dbReference>
<keyword evidence="3 5" id="KW-0694">RNA-binding</keyword>
<name>A0A943I5Y0_9FIRM</name>
<organism evidence="7 8">
    <name type="scientific">Acidaminococcus intestini</name>
    <dbReference type="NCBI Taxonomy" id="187327"/>
    <lineage>
        <taxon>Bacteria</taxon>
        <taxon>Bacillati</taxon>
        <taxon>Bacillota</taxon>
        <taxon>Negativicutes</taxon>
        <taxon>Acidaminococcales</taxon>
        <taxon>Acidaminococcaceae</taxon>
        <taxon>Acidaminococcus</taxon>
    </lineage>
</organism>
<comment type="subunit">
    <text evidence="5">Associates with stalled 50S ribosomal subunits. Binds to RqcP.</text>
</comment>
<dbReference type="AlphaFoldDB" id="A0A943I5Y0"/>
<evidence type="ECO:0000256" key="2">
    <source>
        <dbReference type="ARBA" id="ARBA00022730"/>
    </source>
</evidence>
<evidence type="ECO:0000256" key="4">
    <source>
        <dbReference type="ARBA" id="ARBA00022917"/>
    </source>
</evidence>
<dbReference type="Pfam" id="PF05670">
    <property type="entry name" value="NFACT-R_1"/>
    <property type="match status" value="1"/>
</dbReference>
<dbReference type="GO" id="GO:0019843">
    <property type="term" value="F:rRNA binding"/>
    <property type="evidence" value="ECO:0007669"/>
    <property type="project" value="UniProtKB-UniRule"/>
</dbReference>
<evidence type="ECO:0000256" key="3">
    <source>
        <dbReference type="ARBA" id="ARBA00022884"/>
    </source>
</evidence>
<gene>
    <name evidence="5" type="primary">rqcH</name>
    <name evidence="7" type="ORF">KHX13_07475</name>
</gene>
<comment type="function">
    <text evidence="5">Key component of the ribosome quality control system (RQC), a ribosome-associated complex that mediates the extraction of incompletely synthesized nascent chains from stalled ribosomes and their subsequent degradation. RqcH recruits Ala-charged tRNA, and with RqcP directs the elongation of stalled nascent chains on 50S ribosomal subunits, leading to non-templated C-terminal alanine extensions (Ala tail). The Ala tail promotes nascent chain degradation. May add between 1 and at least 8 Ala residues. Binds to stalled 50S ribosomal subunits.</text>
</comment>
<dbReference type="Proteomes" id="UP000754226">
    <property type="component" value="Unassembled WGS sequence"/>
</dbReference>
<dbReference type="EMBL" id="JAGZCZ010000008">
    <property type="protein sequence ID" value="MBS5520148.1"/>
    <property type="molecule type" value="Genomic_DNA"/>
</dbReference>
<dbReference type="GO" id="GO:1990112">
    <property type="term" value="C:RQC complex"/>
    <property type="evidence" value="ECO:0007669"/>
    <property type="project" value="TreeGrafter"/>
</dbReference>
<evidence type="ECO:0000313" key="7">
    <source>
        <dbReference type="EMBL" id="MBS5520148.1"/>
    </source>
</evidence>
<keyword evidence="2 5" id="KW-0699">rRNA-binding</keyword>
<protein>
    <recommendedName>
        <fullName evidence="5">Rqc2 homolog RqcH</fullName>
        <shortName evidence="5">RqcH</shortName>
    </recommendedName>
</protein>
<feature type="domain" description="NFACT RNA-binding" evidence="6">
    <location>
        <begin position="465"/>
        <end position="550"/>
    </location>
</feature>
<reference evidence="7" key="1">
    <citation type="submission" date="2021-02" db="EMBL/GenBank/DDBJ databases">
        <title>Infant gut strain persistence is associated with maternal origin, phylogeny, and functional potential including surface adhesion and iron acquisition.</title>
        <authorList>
            <person name="Lou Y.C."/>
        </authorList>
    </citation>
    <scope>NUCLEOTIDE SEQUENCE</scope>
    <source>
        <strain evidence="7">L3_106_000M1_dasL3_106_000M1_concoct_15</strain>
    </source>
</reference>
<sequence>MNLEGITLSVLAKELRDHLENGRIYKIFMPSRNSLLLEITLPTHTDNLLIDLSGDSPLVTLPERLPERPDMPPSFCMLLRKHLEEGRITSITQLGLDRVLVIGIDLIGRERKIMTKKLILELTGKNSNIIFVDETGLIVDSLRHIGKKESRVRQILPNKPYEAPPLMEGISFLEGDPHAIREACVASGKDSLTAALIAVTVGIGKETAQEIVCRAGFDKEPALISLTEADALEKAIASIQEEVKARLTGENQTVMAQIDGRNRMKHLAAYEAHVGEKMTPLSFPCLLAALLYSASLVPIQIPEKDTLQKLVLSHIAKTKKKQKALQKDLLRAEDADTHKIMADTLMAYGTTLKKGQKAVTLPNIYTNEPLTIPLQPQLTAMENAQAYYKRYNKYKRAVSEIHTQQEETDSLLTYLESLDASLDTAITKGDVSEIKEEIIALGLLPRPRKKMAVQSKSVPLKVSLSEDTLLYVGKNNKQNDYVTFKLGRAHDLWFHAKNIPGSHVILKTTLPSPREEDILRTAQIAAYYSKGRFSSRVPIDCTQRRYVKKPNGAKPGFVIFTNQKTINVEPKKEP</sequence>
<dbReference type="PANTHER" id="PTHR15239:SF6">
    <property type="entry name" value="RIBOSOME QUALITY CONTROL COMPLEX SUBUNIT NEMF"/>
    <property type="match status" value="1"/>
</dbReference>
<dbReference type="Gene3D" id="2.30.310.10">
    <property type="entry name" value="ibrinogen binding protein from staphylococcus aureus domain"/>
    <property type="match status" value="1"/>
</dbReference>